<evidence type="ECO:0000256" key="8">
    <source>
        <dbReference type="SAM" id="Coils"/>
    </source>
</evidence>
<feature type="transmembrane region" description="Helical" evidence="9">
    <location>
        <begin position="49"/>
        <end position="73"/>
    </location>
</feature>
<dbReference type="Pfam" id="PF02518">
    <property type="entry name" value="HATPase_c"/>
    <property type="match status" value="1"/>
</dbReference>
<feature type="transmembrane region" description="Helical" evidence="9">
    <location>
        <begin position="141"/>
        <end position="160"/>
    </location>
</feature>
<dbReference type="EMBL" id="JAVRHX010000006">
    <property type="protein sequence ID" value="MDT0596364.1"/>
    <property type="molecule type" value="Genomic_DNA"/>
</dbReference>
<dbReference type="PANTHER" id="PTHR43711">
    <property type="entry name" value="TWO-COMPONENT HISTIDINE KINASE"/>
    <property type="match status" value="1"/>
</dbReference>
<dbReference type="SUPFAM" id="SSF52172">
    <property type="entry name" value="CheY-like"/>
    <property type="match status" value="1"/>
</dbReference>
<evidence type="ECO:0000259" key="11">
    <source>
        <dbReference type="PROSITE" id="PS50110"/>
    </source>
</evidence>
<keyword evidence="4 12" id="KW-0808">Transferase</keyword>
<keyword evidence="9" id="KW-1133">Transmembrane helix</keyword>
<evidence type="ECO:0000313" key="12">
    <source>
        <dbReference type="EMBL" id="MDT0596364.1"/>
    </source>
</evidence>
<keyword evidence="3 7" id="KW-0597">Phosphoprotein</keyword>
<dbReference type="CDD" id="cd00156">
    <property type="entry name" value="REC"/>
    <property type="match status" value="1"/>
</dbReference>
<evidence type="ECO:0000256" key="3">
    <source>
        <dbReference type="ARBA" id="ARBA00022553"/>
    </source>
</evidence>
<feature type="domain" description="Histidine kinase" evidence="10">
    <location>
        <begin position="226"/>
        <end position="439"/>
    </location>
</feature>
<dbReference type="InterPro" id="IPR004358">
    <property type="entry name" value="Sig_transdc_His_kin-like_C"/>
</dbReference>
<dbReference type="InterPro" id="IPR011006">
    <property type="entry name" value="CheY-like_superfamily"/>
</dbReference>
<dbReference type="Proteomes" id="UP001253545">
    <property type="component" value="Unassembled WGS sequence"/>
</dbReference>
<dbReference type="GO" id="GO:0004673">
    <property type="term" value="F:protein histidine kinase activity"/>
    <property type="evidence" value="ECO:0007669"/>
    <property type="project" value="UniProtKB-EC"/>
</dbReference>
<protein>
    <recommendedName>
        <fullName evidence="2">histidine kinase</fullName>
        <ecNumber evidence="2">2.7.13.3</ecNumber>
    </recommendedName>
</protein>
<evidence type="ECO:0000256" key="7">
    <source>
        <dbReference type="PROSITE-ProRule" id="PRU00169"/>
    </source>
</evidence>
<dbReference type="SUPFAM" id="SSF47384">
    <property type="entry name" value="Homodimeric domain of signal transducing histidine kinase"/>
    <property type="match status" value="1"/>
</dbReference>
<dbReference type="EC" id="2.7.13.3" evidence="2"/>
<evidence type="ECO:0000259" key="10">
    <source>
        <dbReference type="PROSITE" id="PS50109"/>
    </source>
</evidence>
<keyword evidence="8" id="KW-0175">Coiled coil</keyword>
<feature type="transmembrane region" description="Helical" evidence="9">
    <location>
        <begin position="85"/>
        <end position="108"/>
    </location>
</feature>
<dbReference type="Gene3D" id="3.40.50.2300">
    <property type="match status" value="1"/>
</dbReference>
<evidence type="ECO:0000256" key="9">
    <source>
        <dbReference type="SAM" id="Phobius"/>
    </source>
</evidence>
<comment type="catalytic activity">
    <reaction evidence="1">
        <text>ATP + protein L-histidine = ADP + protein N-phospho-L-histidine.</text>
        <dbReference type="EC" id="2.7.13.3"/>
    </reaction>
</comment>
<dbReference type="Gene3D" id="3.30.565.10">
    <property type="entry name" value="Histidine kinase-like ATPase, C-terminal domain"/>
    <property type="match status" value="1"/>
</dbReference>
<dbReference type="RefSeq" id="WP_311369886.1">
    <property type="nucleotide sequence ID" value="NZ_JAVRHX010000006.1"/>
</dbReference>
<dbReference type="InterPro" id="IPR001789">
    <property type="entry name" value="Sig_transdc_resp-reg_receiver"/>
</dbReference>
<feature type="coiled-coil region" evidence="8">
    <location>
        <begin position="196"/>
        <end position="226"/>
    </location>
</feature>
<evidence type="ECO:0000313" key="13">
    <source>
        <dbReference type="Proteomes" id="UP001253545"/>
    </source>
</evidence>
<dbReference type="Pfam" id="PF00512">
    <property type="entry name" value="HisKA"/>
    <property type="match status" value="1"/>
</dbReference>
<dbReference type="CDD" id="cd00082">
    <property type="entry name" value="HisKA"/>
    <property type="match status" value="1"/>
</dbReference>
<dbReference type="SMART" id="SM00388">
    <property type="entry name" value="HisKA"/>
    <property type="match status" value="1"/>
</dbReference>
<accession>A0ABU2ZVP0</accession>
<feature type="modified residue" description="4-aspartylphosphate" evidence="7">
    <location>
        <position position="513"/>
    </location>
</feature>
<proteinExistence type="predicted"/>
<dbReference type="PRINTS" id="PR00344">
    <property type="entry name" value="BCTRLSENSOR"/>
</dbReference>
<dbReference type="Pfam" id="PF00072">
    <property type="entry name" value="Response_reg"/>
    <property type="match status" value="1"/>
</dbReference>
<dbReference type="InterPro" id="IPR050736">
    <property type="entry name" value="Sensor_HK_Regulatory"/>
</dbReference>
<dbReference type="InterPro" id="IPR003661">
    <property type="entry name" value="HisK_dim/P_dom"/>
</dbReference>
<dbReference type="Gene3D" id="1.10.287.130">
    <property type="match status" value="1"/>
</dbReference>
<sequence>MEEAIDDNMREQIHAEQIKLMHSSIPVLLFINLIIGMAISYGFSDIVPFYTIVLCLGLLVTMVLVRALFFLHYKNKFRSQNLRPFKLSIIVGSAFAGAIWGTIGILYFPLENQTYQFFLLMSLFAMTGGSAFTYSLYLPGYFAYVPSILLPITIQFFLFGDKLHNTLGIVSAVFLIVLTAFNIKINKNFKTSLGLRFENNLLVEQLKEQKEEAERADKAKSKFLAAASHDLRQPLYSLSLFTSVLDESAKDPKTRKIVDQINLSVDALKSLFDALLDISKLDAGAVEAKPIIFPVQAMFDKLANAFDLQAAEKNLFIKWPISTYSVKSEPDLLEQILRNYLENAIRYTDSGEITVKCVVKDDNLTISISDTGIGIPPEELQDIYIEFHQLNNTHRDRKKGLGLGLAIVDRTAKLLGHTIDVESEVGIGSTFSINIQHIKSNSDSQKPALNMSVNSEAESSLLIAIVDDEESIREGMSQLLKIWNCGVIVAASGEELFAQLELVKRKPDMLITDFRLANEMTGADVITMLNTKFDESIPVLIITGDTDQKRLEKMNTGKWQVLHKPVPAAKLRAFIRSIQSNV</sequence>
<feature type="transmembrane region" description="Helical" evidence="9">
    <location>
        <begin position="20"/>
        <end position="43"/>
    </location>
</feature>
<dbReference type="SUPFAM" id="SSF55874">
    <property type="entry name" value="ATPase domain of HSP90 chaperone/DNA topoisomerase II/histidine kinase"/>
    <property type="match status" value="1"/>
</dbReference>
<feature type="transmembrane region" description="Helical" evidence="9">
    <location>
        <begin position="166"/>
        <end position="183"/>
    </location>
</feature>
<dbReference type="SMART" id="SM00448">
    <property type="entry name" value="REC"/>
    <property type="match status" value="1"/>
</dbReference>
<dbReference type="InterPro" id="IPR003594">
    <property type="entry name" value="HATPase_dom"/>
</dbReference>
<dbReference type="InterPro" id="IPR036890">
    <property type="entry name" value="HATPase_C_sf"/>
</dbReference>
<evidence type="ECO:0000256" key="2">
    <source>
        <dbReference type="ARBA" id="ARBA00012438"/>
    </source>
</evidence>
<evidence type="ECO:0000256" key="1">
    <source>
        <dbReference type="ARBA" id="ARBA00000085"/>
    </source>
</evidence>
<keyword evidence="13" id="KW-1185">Reference proteome</keyword>
<feature type="domain" description="Response regulatory" evidence="11">
    <location>
        <begin position="462"/>
        <end position="579"/>
    </location>
</feature>
<evidence type="ECO:0000256" key="5">
    <source>
        <dbReference type="ARBA" id="ARBA00022777"/>
    </source>
</evidence>
<reference evidence="12 13" key="1">
    <citation type="submission" date="2023-09" db="EMBL/GenBank/DDBJ databases">
        <authorList>
            <person name="Rey-Velasco X."/>
        </authorList>
    </citation>
    <scope>NUCLEOTIDE SEQUENCE [LARGE SCALE GENOMIC DNA]</scope>
    <source>
        <strain evidence="12 13">P117</strain>
    </source>
</reference>
<keyword evidence="9" id="KW-0472">Membrane</keyword>
<keyword evidence="5 12" id="KW-0418">Kinase</keyword>
<comment type="caution">
    <text evidence="12">The sequence shown here is derived from an EMBL/GenBank/DDBJ whole genome shotgun (WGS) entry which is preliminary data.</text>
</comment>
<dbReference type="InterPro" id="IPR036097">
    <property type="entry name" value="HisK_dim/P_sf"/>
</dbReference>
<keyword evidence="9" id="KW-0812">Transmembrane</keyword>
<dbReference type="PROSITE" id="PS50109">
    <property type="entry name" value="HIS_KIN"/>
    <property type="match status" value="1"/>
</dbReference>
<dbReference type="PANTHER" id="PTHR43711:SF1">
    <property type="entry name" value="HISTIDINE KINASE 1"/>
    <property type="match status" value="1"/>
</dbReference>
<evidence type="ECO:0000256" key="4">
    <source>
        <dbReference type="ARBA" id="ARBA00022679"/>
    </source>
</evidence>
<dbReference type="PROSITE" id="PS50110">
    <property type="entry name" value="RESPONSE_REGULATORY"/>
    <property type="match status" value="1"/>
</dbReference>
<gene>
    <name evidence="12" type="ORF">RM552_16030</name>
</gene>
<dbReference type="SMART" id="SM00387">
    <property type="entry name" value="HATPase_c"/>
    <property type="match status" value="1"/>
</dbReference>
<organism evidence="12 13">
    <name type="scientific">Glaciecola petra</name>
    <dbReference type="NCBI Taxonomy" id="3075602"/>
    <lineage>
        <taxon>Bacteria</taxon>
        <taxon>Pseudomonadati</taxon>
        <taxon>Pseudomonadota</taxon>
        <taxon>Gammaproteobacteria</taxon>
        <taxon>Alteromonadales</taxon>
        <taxon>Alteromonadaceae</taxon>
        <taxon>Glaciecola</taxon>
    </lineage>
</organism>
<keyword evidence="6" id="KW-0902">Two-component regulatory system</keyword>
<dbReference type="InterPro" id="IPR005467">
    <property type="entry name" value="His_kinase_dom"/>
</dbReference>
<evidence type="ECO:0000256" key="6">
    <source>
        <dbReference type="ARBA" id="ARBA00023012"/>
    </source>
</evidence>
<name>A0ABU2ZVP0_9ALTE</name>